<name>A0A6J7WMH2_9CAUD</name>
<evidence type="ECO:0008006" key="2">
    <source>
        <dbReference type="Google" id="ProtNLM"/>
    </source>
</evidence>
<dbReference type="EMBL" id="LR798267">
    <property type="protein sequence ID" value="CAB5219046.1"/>
    <property type="molecule type" value="Genomic_DNA"/>
</dbReference>
<sequence>MNNMSNQWLTAKELAEHAGINYPNLWTYRKRGILPMPDMYVGNKPLWSKSLIESWDFENQTVELVQED</sequence>
<reference evidence="1" key="1">
    <citation type="submission" date="2020-05" db="EMBL/GenBank/DDBJ databases">
        <authorList>
            <person name="Chiriac C."/>
            <person name="Salcher M."/>
            <person name="Ghai R."/>
            <person name="Kavagutti S V."/>
        </authorList>
    </citation>
    <scope>NUCLEOTIDE SEQUENCE</scope>
</reference>
<evidence type="ECO:0000313" key="1">
    <source>
        <dbReference type="EMBL" id="CAB5219046.1"/>
    </source>
</evidence>
<protein>
    <recommendedName>
        <fullName evidence="2">Helix-turn-helix domain containing protein</fullName>
    </recommendedName>
</protein>
<dbReference type="SUPFAM" id="SSF46955">
    <property type="entry name" value="Putative DNA-binding domain"/>
    <property type="match status" value="1"/>
</dbReference>
<organism evidence="1">
    <name type="scientific">uncultured Caudovirales phage</name>
    <dbReference type="NCBI Taxonomy" id="2100421"/>
    <lineage>
        <taxon>Viruses</taxon>
        <taxon>Duplodnaviria</taxon>
        <taxon>Heunggongvirae</taxon>
        <taxon>Uroviricota</taxon>
        <taxon>Caudoviricetes</taxon>
        <taxon>Peduoviridae</taxon>
        <taxon>Maltschvirus</taxon>
        <taxon>Maltschvirus maltsch</taxon>
    </lineage>
</organism>
<proteinExistence type="predicted"/>
<gene>
    <name evidence="1" type="ORF">UFOVP221_20</name>
</gene>
<accession>A0A6J7WMH2</accession>
<dbReference type="InterPro" id="IPR009061">
    <property type="entry name" value="DNA-bd_dom_put_sf"/>
</dbReference>